<protein>
    <submittedName>
        <fullName evidence="1">Uncharacterized protein</fullName>
    </submittedName>
</protein>
<name>A0A9Q1F8J8_SYNKA</name>
<organism evidence="1 2">
    <name type="scientific">Synaphobranchus kaupii</name>
    <name type="common">Kaup's arrowtooth eel</name>
    <dbReference type="NCBI Taxonomy" id="118154"/>
    <lineage>
        <taxon>Eukaryota</taxon>
        <taxon>Metazoa</taxon>
        <taxon>Chordata</taxon>
        <taxon>Craniata</taxon>
        <taxon>Vertebrata</taxon>
        <taxon>Euteleostomi</taxon>
        <taxon>Actinopterygii</taxon>
        <taxon>Neopterygii</taxon>
        <taxon>Teleostei</taxon>
        <taxon>Anguilliformes</taxon>
        <taxon>Synaphobranchidae</taxon>
        <taxon>Synaphobranchus</taxon>
    </lineage>
</organism>
<comment type="caution">
    <text evidence="1">The sequence shown here is derived from an EMBL/GenBank/DDBJ whole genome shotgun (WGS) entry which is preliminary data.</text>
</comment>
<gene>
    <name evidence="1" type="ORF">SKAU_G00209150</name>
</gene>
<dbReference type="Proteomes" id="UP001152622">
    <property type="component" value="Chromosome 7"/>
</dbReference>
<dbReference type="AlphaFoldDB" id="A0A9Q1F8J8"/>
<keyword evidence="2" id="KW-1185">Reference proteome</keyword>
<reference evidence="1" key="1">
    <citation type="journal article" date="2023" name="Science">
        <title>Genome structures resolve the early diversification of teleost fishes.</title>
        <authorList>
            <person name="Parey E."/>
            <person name="Louis A."/>
            <person name="Montfort J."/>
            <person name="Bouchez O."/>
            <person name="Roques C."/>
            <person name="Iampietro C."/>
            <person name="Lluch J."/>
            <person name="Castinel A."/>
            <person name="Donnadieu C."/>
            <person name="Desvignes T."/>
            <person name="Floi Bucao C."/>
            <person name="Jouanno E."/>
            <person name="Wen M."/>
            <person name="Mejri S."/>
            <person name="Dirks R."/>
            <person name="Jansen H."/>
            <person name="Henkel C."/>
            <person name="Chen W.J."/>
            <person name="Zahm M."/>
            <person name="Cabau C."/>
            <person name="Klopp C."/>
            <person name="Thompson A.W."/>
            <person name="Robinson-Rechavi M."/>
            <person name="Braasch I."/>
            <person name="Lecointre G."/>
            <person name="Bobe J."/>
            <person name="Postlethwait J.H."/>
            <person name="Berthelot C."/>
            <person name="Roest Crollius H."/>
            <person name="Guiguen Y."/>
        </authorList>
    </citation>
    <scope>NUCLEOTIDE SEQUENCE</scope>
    <source>
        <strain evidence="1">WJC10195</strain>
    </source>
</reference>
<proteinExistence type="predicted"/>
<accession>A0A9Q1F8J8</accession>
<dbReference type="EMBL" id="JAINUF010000007">
    <property type="protein sequence ID" value="KAJ8353348.1"/>
    <property type="molecule type" value="Genomic_DNA"/>
</dbReference>
<evidence type="ECO:0000313" key="1">
    <source>
        <dbReference type="EMBL" id="KAJ8353348.1"/>
    </source>
</evidence>
<evidence type="ECO:0000313" key="2">
    <source>
        <dbReference type="Proteomes" id="UP001152622"/>
    </source>
</evidence>
<sequence>MIHSIPERLKLQGIERRASSSVPPGIPSASSLVLLAAYGRRKKRLVGLGLSAFSVAHVRGIPFTGSRKWEILVSFGPGWAGSGGEAKTAALPVIDSTI</sequence>